<dbReference type="Proteomes" id="UP000013827">
    <property type="component" value="Unassembled WGS sequence"/>
</dbReference>
<sequence length="375" mass="40680">MAGDIEMLHAAARGWAERSAEERVRGRHVCGASWACKLARAYLPAADAPSPREAPATLPSSRAALVARLSTAVPASAVDFHISNVLDGALAQPEAMWQCSSSVTNKHLWERGERETAHGPAATAGAQLRATPPRLQLLWAALSPACGRFAAEHVQRHALGPCQRSVGRGSESAVVNAAAGGRCEVRAHAVLRGLFLVHDFVTEEEEAALLQWMDGQQPGWRLRHFNGPALGMRWGATTDLRRRSVTLGAPMPPPLLALTARMRTLPVPSPLAGFEANEANALRYVRAEGHFLGPHCDDRQLSGDTLVNLSLAGEATMTYAHDRDGSRPPVRVRLPRRSLQIQTEDVRFNHTHGIAAEDLPELRVSVTFRRAKLTQ</sequence>
<dbReference type="PaxDb" id="2903-EOD19305"/>
<dbReference type="STRING" id="2903.R1F1U6"/>
<proteinExistence type="predicted"/>
<accession>A0A0D3JUH4</accession>
<dbReference type="GO" id="GO:0032451">
    <property type="term" value="F:demethylase activity"/>
    <property type="evidence" value="ECO:0007669"/>
    <property type="project" value="TreeGrafter"/>
</dbReference>
<dbReference type="GeneID" id="17264870"/>
<evidence type="ECO:0008006" key="3">
    <source>
        <dbReference type="Google" id="ProtNLM"/>
    </source>
</evidence>
<dbReference type="GeneID" id="17272705"/>
<dbReference type="HOGENOM" id="CLU_738580_0_0_1"/>
<dbReference type="Gene3D" id="2.60.120.590">
    <property type="entry name" value="Alpha-ketoglutarate-dependent dioxygenase AlkB-like"/>
    <property type="match status" value="1"/>
</dbReference>
<name>A0A0D3JUH4_EMIH1</name>
<organism evidence="1 2">
    <name type="scientific">Emiliania huxleyi (strain CCMP1516)</name>
    <dbReference type="NCBI Taxonomy" id="280463"/>
    <lineage>
        <taxon>Eukaryota</taxon>
        <taxon>Haptista</taxon>
        <taxon>Haptophyta</taxon>
        <taxon>Prymnesiophyceae</taxon>
        <taxon>Isochrysidales</taxon>
        <taxon>Noelaerhabdaceae</taxon>
        <taxon>Emiliania</taxon>
    </lineage>
</organism>
<dbReference type="RefSeq" id="XP_005779588.1">
    <property type="nucleotide sequence ID" value="XM_005779531.1"/>
</dbReference>
<dbReference type="EnsemblProtists" id="EOD27159">
    <property type="protein sequence ID" value="EOD27159"/>
    <property type="gene ID" value="EMIHUDRAFT_450175"/>
</dbReference>
<evidence type="ECO:0000313" key="1">
    <source>
        <dbReference type="EnsemblProtists" id="EOD27159"/>
    </source>
</evidence>
<dbReference type="RefSeq" id="XP_005771734.1">
    <property type="nucleotide sequence ID" value="XM_005771677.1"/>
</dbReference>
<evidence type="ECO:0000313" key="2">
    <source>
        <dbReference type="Proteomes" id="UP000013827"/>
    </source>
</evidence>
<dbReference type="eggNOG" id="KOG4176">
    <property type="taxonomic scope" value="Eukaryota"/>
</dbReference>
<dbReference type="EnsemblProtists" id="EOD19305">
    <property type="protein sequence ID" value="EOD19305"/>
    <property type="gene ID" value="EMIHUDRAFT_458739"/>
</dbReference>
<dbReference type="PANTHER" id="PTHR12463">
    <property type="entry name" value="OXYGENASE-RELATED"/>
    <property type="match status" value="1"/>
</dbReference>
<dbReference type="GO" id="GO:0016491">
    <property type="term" value="F:oxidoreductase activity"/>
    <property type="evidence" value="ECO:0007669"/>
    <property type="project" value="TreeGrafter"/>
</dbReference>
<reference evidence="1" key="2">
    <citation type="submission" date="2024-10" db="UniProtKB">
        <authorList>
            <consortium name="EnsemblProtists"/>
        </authorList>
    </citation>
    <scope>IDENTIFICATION</scope>
</reference>
<keyword evidence="2" id="KW-1185">Reference proteome</keyword>
<dbReference type="KEGG" id="ehx:EMIHUDRAFT_458739"/>
<reference evidence="2" key="1">
    <citation type="journal article" date="2013" name="Nature">
        <title>Pan genome of the phytoplankton Emiliania underpins its global distribution.</title>
        <authorList>
            <person name="Read B.A."/>
            <person name="Kegel J."/>
            <person name="Klute M.J."/>
            <person name="Kuo A."/>
            <person name="Lefebvre S.C."/>
            <person name="Maumus F."/>
            <person name="Mayer C."/>
            <person name="Miller J."/>
            <person name="Monier A."/>
            <person name="Salamov A."/>
            <person name="Young J."/>
            <person name="Aguilar M."/>
            <person name="Claverie J.M."/>
            <person name="Frickenhaus S."/>
            <person name="Gonzalez K."/>
            <person name="Herman E.K."/>
            <person name="Lin Y.C."/>
            <person name="Napier J."/>
            <person name="Ogata H."/>
            <person name="Sarno A.F."/>
            <person name="Shmutz J."/>
            <person name="Schroeder D."/>
            <person name="de Vargas C."/>
            <person name="Verret F."/>
            <person name="von Dassow P."/>
            <person name="Valentin K."/>
            <person name="Van de Peer Y."/>
            <person name="Wheeler G."/>
            <person name="Dacks J.B."/>
            <person name="Delwiche C.F."/>
            <person name="Dyhrman S.T."/>
            <person name="Glockner G."/>
            <person name="John U."/>
            <person name="Richards T."/>
            <person name="Worden A.Z."/>
            <person name="Zhang X."/>
            <person name="Grigoriev I.V."/>
            <person name="Allen A.E."/>
            <person name="Bidle K."/>
            <person name="Borodovsky M."/>
            <person name="Bowler C."/>
            <person name="Brownlee C."/>
            <person name="Cock J.M."/>
            <person name="Elias M."/>
            <person name="Gladyshev V.N."/>
            <person name="Groth M."/>
            <person name="Guda C."/>
            <person name="Hadaegh A."/>
            <person name="Iglesias-Rodriguez M.D."/>
            <person name="Jenkins J."/>
            <person name="Jones B.M."/>
            <person name="Lawson T."/>
            <person name="Leese F."/>
            <person name="Lindquist E."/>
            <person name="Lobanov A."/>
            <person name="Lomsadze A."/>
            <person name="Malik S.B."/>
            <person name="Marsh M.E."/>
            <person name="Mackinder L."/>
            <person name="Mock T."/>
            <person name="Mueller-Roeber B."/>
            <person name="Pagarete A."/>
            <person name="Parker M."/>
            <person name="Probert I."/>
            <person name="Quesneville H."/>
            <person name="Raines C."/>
            <person name="Rensing S.A."/>
            <person name="Riano-Pachon D.M."/>
            <person name="Richier S."/>
            <person name="Rokitta S."/>
            <person name="Shiraiwa Y."/>
            <person name="Soanes D.M."/>
            <person name="van der Giezen M."/>
            <person name="Wahlund T.M."/>
            <person name="Williams B."/>
            <person name="Wilson W."/>
            <person name="Wolfe G."/>
            <person name="Wurch L.L."/>
        </authorList>
    </citation>
    <scope>NUCLEOTIDE SEQUENCE</scope>
</reference>
<dbReference type="InterPro" id="IPR032857">
    <property type="entry name" value="ALKBH4"/>
</dbReference>
<dbReference type="InterPro" id="IPR037151">
    <property type="entry name" value="AlkB-like_sf"/>
</dbReference>
<dbReference type="SUPFAM" id="SSF51197">
    <property type="entry name" value="Clavaminate synthase-like"/>
    <property type="match status" value="1"/>
</dbReference>
<dbReference type="GO" id="GO:0070988">
    <property type="term" value="P:demethylation"/>
    <property type="evidence" value="ECO:0007669"/>
    <property type="project" value="InterPro"/>
</dbReference>
<dbReference type="KEGG" id="ehx:EMIHUDRAFT_450175"/>
<dbReference type="PANTHER" id="PTHR12463:SF1">
    <property type="entry name" value="2-OXOGLUTARATE AND FE-DEPENDENT OXYGENASE FAMILY PROTEIN"/>
    <property type="match status" value="1"/>
</dbReference>
<protein>
    <recommendedName>
        <fullName evidence="3">Fe2OG dioxygenase domain-containing protein</fullName>
    </recommendedName>
</protein>
<dbReference type="AlphaFoldDB" id="A0A0D3JUH4"/>